<keyword evidence="3 6" id="KW-1133">Transmembrane helix</keyword>
<evidence type="ECO:0000313" key="8">
    <source>
        <dbReference type="Proteomes" id="UP000277928"/>
    </source>
</evidence>
<accession>A0A3P6TZL0</accession>
<evidence type="ECO:0000313" key="7">
    <source>
        <dbReference type="EMBL" id="VDK71314.1"/>
    </source>
</evidence>
<dbReference type="GO" id="GO:0016409">
    <property type="term" value="F:palmitoyltransferase activity"/>
    <property type="evidence" value="ECO:0007669"/>
    <property type="project" value="TreeGrafter"/>
</dbReference>
<feature type="transmembrane region" description="Helical" evidence="6">
    <location>
        <begin position="220"/>
        <end position="241"/>
    </location>
</feature>
<feature type="transmembrane region" description="Helical" evidence="6">
    <location>
        <begin position="403"/>
        <end position="422"/>
    </location>
</feature>
<evidence type="ECO:0000256" key="6">
    <source>
        <dbReference type="SAM" id="Phobius"/>
    </source>
</evidence>
<dbReference type="InterPro" id="IPR051085">
    <property type="entry name" value="MB_O-acyltransferase"/>
</dbReference>
<dbReference type="EMBL" id="UYRX01000048">
    <property type="protein sequence ID" value="VDK71314.1"/>
    <property type="molecule type" value="Genomic_DNA"/>
</dbReference>
<proteinExistence type="inferred from homology"/>
<dbReference type="Proteomes" id="UP000277928">
    <property type="component" value="Unassembled WGS sequence"/>
</dbReference>
<gene>
    <name evidence="7" type="ORF">NLS_LOCUS1396</name>
</gene>
<dbReference type="InterPro" id="IPR004299">
    <property type="entry name" value="MBOAT_fam"/>
</dbReference>
<reference evidence="7 8" key="1">
    <citation type="submission" date="2018-08" db="EMBL/GenBank/DDBJ databases">
        <authorList>
            <person name="Laetsch R D."/>
            <person name="Stevens L."/>
            <person name="Kumar S."/>
            <person name="Blaxter L. M."/>
        </authorList>
    </citation>
    <scope>NUCLEOTIDE SEQUENCE [LARGE SCALE GENOMIC DNA]</scope>
</reference>
<keyword evidence="2 6" id="KW-0812">Transmembrane</keyword>
<evidence type="ECO:0000256" key="2">
    <source>
        <dbReference type="ARBA" id="ARBA00022692"/>
    </source>
</evidence>
<keyword evidence="4 6" id="KW-0472">Membrane</keyword>
<comment type="subcellular location">
    <subcellularLocation>
        <location evidence="1">Membrane</location>
        <topology evidence="1">Multi-pass membrane protein</topology>
    </subcellularLocation>
</comment>
<sequence length="481" mass="56813">MVSSDNRGKATAANRGAALEYPTLSGVELALCYAVVGCSMIYAWCQVLIASSKYEFKRWHSIRLNRLPLIGERYVDESNWEWSAWSPVAFMLLPFFAIHSLIFNIGGYFISDQILHHRLVVWLSSISLLYLTLHYTYHLSANPLSVIIFVCYTLLSYISYNLEAQNDAVRPEDNTLLKRYVRMLFYAFYPPYMTTLVVIYPEFERQMRQRRTKERNWRQFIFFSTRVAFWWFFIYFMLHFMYFEWILYDSDYARNLPKNEFVSLGMALGIFFHLRYVVIFGLPRVFALADNMEPADGPICLNRLTLYSKAWRYFDRGLYSFFKTYIFVPICAPTFSIQRKIFGVLLSYGFVLLWHGIHYANVIWIALNIIGLFMEYGCRGLYGVKEIQDWREKHIGDRAFRRIIACFHVIPFVLGLYSNFFFLGGYEVGSMFVDRIWYEETITLRFPAILLLTLAYFYSQVCIEIDRKLNLAAASNKSKKH</sequence>
<dbReference type="AlphaFoldDB" id="A0A3P6TZL0"/>
<evidence type="ECO:0000256" key="1">
    <source>
        <dbReference type="ARBA" id="ARBA00004141"/>
    </source>
</evidence>
<keyword evidence="8" id="KW-1185">Reference proteome</keyword>
<feature type="transmembrane region" description="Helical" evidence="6">
    <location>
        <begin position="180"/>
        <end position="200"/>
    </location>
</feature>
<evidence type="ECO:0000256" key="4">
    <source>
        <dbReference type="ARBA" id="ARBA00023136"/>
    </source>
</evidence>
<feature type="transmembrane region" description="Helical" evidence="6">
    <location>
        <begin position="140"/>
        <end position="160"/>
    </location>
</feature>
<feature type="transmembrane region" description="Helical" evidence="6">
    <location>
        <begin position="442"/>
        <end position="459"/>
    </location>
</feature>
<protein>
    <recommendedName>
        <fullName evidence="9">Protein-cysteine N-palmitoyltransferase Rasp</fullName>
    </recommendedName>
</protein>
<evidence type="ECO:0000256" key="3">
    <source>
        <dbReference type="ARBA" id="ARBA00022989"/>
    </source>
</evidence>
<name>A0A3P6TZL0_LITSI</name>
<organism evidence="7 8">
    <name type="scientific">Litomosoides sigmodontis</name>
    <name type="common">Filarial nematode worm</name>
    <dbReference type="NCBI Taxonomy" id="42156"/>
    <lineage>
        <taxon>Eukaryota</taxon>
        <taxon>Metazoa</taxon>
        <taxon>Ecdysozoa</taxon>
        <taxon>Nematoda</taxon>
        <taxon>Chromadorea</taxon>
        <taxon>Rhabditida</taxon>
        <taxon>Spirurina</taxon>
        <taxon>Spiruromorpha</taxon>
        <taxon>Filarioidea</taxon>
        <taxon>Onchocercidae</taxon>
        <taxon>Litomosoides</taxon>
    </lineage>
</organism>
<evidence type="ECO:0008006" key="9">
    <source>
        <dbReference type="Google" id="ProtNLM"/>
    </source>
</evidence>
<feature type="transmembrane region" description="Helical" evidence="6">
    <location>
        <begin position="88"/>
        <end position="109"/>
    </location>
</feature>
<dbReference type="GO" id="GO:0016020">
    <property type="term" value="C:membrane"/>
    <property type="evidence" value="ECO:0007669"/>
    <property type="project" value="UniProtKB-SubCell"/>
</dbReference>
<dbReference type="STRING" id="42156.A0A3P6TZL0"/>
<evidence type="ECO:0000256" key="5">
    <source>
        <dbReference type="ARBA" id="ARBA00038268"/>
    </source>
</evidence>
<comment type="similarity">
    <text evidence="5">Belongs to the membrane-bound acyltransferase family. HHAT subfamily.</text>
</comment>
<dbReference type="OrthoDB" id="420606at2759"/>
<feature type="transmembrane region" description="Helical" evidence="6">
    <location>
        <begin position="27"/>
        <end position="49"/>
    </location>
</feature>
<feature type="transmembrane region" description="Helical" evidence="6">
    <location>
        <begin position="261"/>
        <end position="282"/>
    </location>
</feature>
<dbReference type="PANTHER" id="PTHR13285">
    <property type="entry name" value="ACYLTRANSFERASE"/>
    <property type="match status" value="1"/>
</dbReference>
<feature type="transmembrane region" description="Helical" evidence="6">
    <location>
        <begin position="115"/>
        <end position="133"/>
    </location>
</feature>
<dbReference type="Pfam" id="PF03062">
    <property type="entry name" value="MBOAT"/>
    <property type="match status" value="1"/>
</dbReference>
<dbReference type="OMA" id="IHYMSRD"/>
<dbReference type="GO" id="GO:0005783">
    <property type="term" value="C:endoplasmic reticulum"/>
    <property type="evidence" value="ECO:0007669"/>
    <property type="project" value="TreeGrafter"/>
</dbReference>
<dbReference type="PANTHER" id="PTHR13285:SF22">
    <property type="entry name" value="PROTEIN-CYSTEINE N-PALMITOYLTRANSFERASE HHAT"/>
    <property type="match status" value="1"/>
</dbReference>